<evidence type="ECO:0000313" key="4">
    <source>
        <dbReference type="Proteomes" id="UP000072353"/>
    </source>
</evidence>
<reference evidence="3 5" key="2">
    <citation type="submission" date="2019-04" db="EMBL/GenBank/DDBJ databases">
        <title>Genome analysis of Streptococcus suis strain WUSS425.</title>
        <authorList>
            <person name="Chen H."/>
            <person name="Gao X."/>
            <person name="Wu Z."/>
        </authorList>
    </citation>
    <scope>NUCLEOTIDE SEQUENCE [LARGE SCALE GENOMIC DNA]</scope>
    <source>
        <strain evidence="3 5">WUSS425</strain>
    </source>
</reference>
<dbReference type="Pfam" id="PF04230">
    <property type="entry name" value="PS_pyruv_trans"/>
    <property type="match status" value="1"/>
</dbReference>
<name>A0A0Z8U9H1_STRSU</name>
<accession>A0A0Z8U9H1</accession>
<dbReference type="RefSeq" id="WP_079396591.1">
    <property type="nucleotide sequence ID" value="NZ_CEIE01000029.1"/>
</dbReference>
<evidence type="ECO:0000313" key="5">
    <source>
        <dbReference type="Proteomes" id="UP000305768"/>
    </source>
</evidence>
<dbReference type="InterPro" id="IPR007345">
    <property type="entry name" value="Polysacch_pyruvyl_Trfase"/>
</dbReference>
<dbReference type="Proteomes" id="UP000305768">
    <property type="component" value="Unassembled WGS sequence"/>
</dbReference>
<organism evidence="3 5">
    <name type="scientific">Streptococcus suis</name>
    <dbReference type="NCBI Taxonomy" id="1307"/>
    <lineage>
        <taxon>Bacteria</taxon>
        <taxon>Bacillati</taxon>
        <taxon>Bacillota</taxon>
        <taxon>Bacilli</taxon>
        <taxon>Lactobacillales</taxon>
        <taxon>Streptococcaceae</taxon>
        <taxon>Streptococcus</taxon>
    </lineage>
</organism>
<feature type="domain" description="Polysaccharide pyruvyl transferase" evidence="1">
    <location>
        <begin position="13"/>
        <end position="295"/>
    </location>
</feature>
<dbReference type="EMBL" id="FILL01000004">
    <property type="protein sequence ID" value="CYX33499.1"/>
    <property type="molecule type" value="Genomic_DNA"/>
</dbReference>
<proteinExistence type="predicted"/>
<dbReference type="Proteomes" id="UP000072353">
    <property type="component" value="Unassembled WGS sequence"/>
</dbReference>
<dbReference type="PANTHER" id="PTHR36836">
    <property type="entry name" value="COLANIC ACID BIOSYNTHESIS PROTEIN WCAK"/>
    <property type="match status" value="1"/>
</dbReference>
<keyword evidence="3" id="KW-0808">Transferase</keyword>
<evidence type="ECO:0000313" key="2">
    <source>
        <dbReference type="EMBL" id="CYX33499.1"/>
    </source>
</evidence>
<dbReference type="PANTHER" id="PTHR36836:SF1">
    <property type="entry name" value="COLANIC ACID BIOSYNTHESIS PROTEIN WCAK"/>
    <property type="match status" value="1"/>
</dbReference>
<dbReference type="AlphaFoldDB" id="A0A0Z8U9H1"/>
<sequence length="349" mass="40654">MKKVFVYAYVNKNLGDDLFLKVLKDRFPNREFTVFVSDKNEASYLEKYGFSVWEYSRFCRRFDKVCYKLFKQTPFLKRELSKYNETLIIGGSMFMEEGRWQDNYYYYDRLQQLSRKITVVGANFGPVKTDYFLSAYQELFSKFDGIVFRDKPSVEYFAGFDNISLAPDAVFNLDLLAAEKENIVGISVVNLANRPALQQYEMAYVSFMKKIIVSFLSKGYRVHLLSFCEAEGDLDMCDRLKQEFNDDVTLIAYNGAIDQFLDLFASYSYVVGTRFHSMILGWLSGAKVLPIAYSSKTINVIEELNPDSFYIEISNLPEDSTLIDDSWFSEFPNLELVRKQAKNQFRNNV</sequence>
<evidence type="ECO:0000313" key="3">
    <source>
        <dbReference type="EMBL" id="TII08967.1"/>
    </source>
</evidence>
<dbReference type="EMBL" id="SSXP01000002">
    <property type="protein sequence ID" value="TII08967.1"/>
    <property type="molecule type" value="Genomic_DNA"/>
</dbReference>
<reference evidence="2 4" key="1">
    <citation type="submission" date="2016-02" db="EMBL/GenBank/DDBJ databases">
        <authorList>
            <consortium name="Pathogen Informatics"/>
        </authorList>
    </citation>
    <scope>NUCLEOTIDE SEQUENCE [LARGE SCALE GENOMIC DNA]</scope>
    <source>
        <strain evidence="2 4">SS975</strain>
    </source>
</reference>
<gene>
    <name evidence="2" type="ORF">ERS132521_00636</name>
    <name evidence="3" type="ORF">FAJ34_02795</name>
</gene>
<dbReference type="GO" id="GO:0016740">
    <property type="term" value="F:transferase activity"/>
    <property type="evidence" value="ECO:0007669"/>
    <property type="project" value="UniProtKB-KW"/>
</dbReference>
<protein>
    <submittedName>
        <fullName evidence="2">Colanic acid biosynthesis protein</fullName>
    </submittedName>
    <submittedName>
        <fullName evidence="3">Polysaccharide pyruvyl transferase family protein</fullName>
    </submittedName>
</protein>
<comment type="caution">
    <text evidence="3">The sequence shown here is derived from an EMBL/GenBank/DDBJ whole genome shotgun (WGS) entry which is preliminary data.</text>
</comment>
<evidence type="ECO:0000259" key="1">
    <source>
        <dbReference type="Pfam" id="PF04230"/>
    </source>
</evidence>